<reference evidence="1" key="1">
    <citation type="submission" date="2022-03" db="EMBL/GenBank/DDBJ databases">
        <authorList>
            <person name="Tunstrom K."/>
        </authorList>
    </citation>
    <scope>NUCLEOTIDE SEQUENCE</scope>
</reference>
<name>A0AAU9U3H9_EUPED</name>
<comment type="caution">
    <text evidence="1">The sequence shown here is derived from an EMBL/GenBank/DDBJ whole genome shotgun (WGS) entry which is preliminary data.</text>
</comment>
<organism evidence="1 2">
    <name type="scientific">Euphydryas editha</name>
    <name type="common">Edith's checkerspot</name>
    <dbReference type="NCBI Taxonomy" id="104508"/>
    <lineage>
        <taxon>Eukaryota</taxon>
        <taxon>Metazoa</taxon>
        <taxon>Ecdysozoa</taxon>
        <taxon>Arthropoda</taxon>
        <taxon>Hexapoda</taxon>
        <taxon>Insecta</taxon>
        <taxon>Pterygota</taxon>
        <taxon>Neoptera</taxon>
        <taxon>Endopterygota</taxon>
        <taxon>Lepidoptera</taxon>
        <taxon>Glossata</taxon>
        <taxon>Ditrysia</taxon>
        <taxon>Papilionoidea</taxon>
        <taxon>Nymphalidae</taxon>
        <taxon>Nymphalinae</taxon>
        <taxon>Euphydryas</taxon>
    </lineage>
</organism>
<evidence type="ECO:0000313" key="1">
    <source>
        <dbReference type="EMBL" id="CAH2092317.1"/>
    </source>
</evidence>
<protein>
    <submittedName>
        <fullName evidence="1">Uncharacterized protein</fullName>
    </submittedName>
</protein>
<proteinExistence type="predicted"/>
<accession>A0AAU9U3H9</accession>
<evidence type="ECO:0000313" key="2">
    <source>
        <dbReference type="Proteomes" id="UP001153954"/>
    </source>
</evidence>
<dbReference type="Proteomes" id="UP001153954">
    <property type="component" value="Unassembled WGS sequence"/>
</dbReference>
<dbReference type="EMBL" id="CAKOGL010000011">
    <property type="protein sequence ID" value="CAH2092317.1"/>
    <property type="molecule type" value="Genomic_DNA"/>
</dbReference>
<dbReference type="AlphaFoldDB" id="A0AAU9U3H9"/>
<keyword evidence="2" id="KW-1185">Reference proteome</keyword>
<gene>
    <name evidence="1" type="ORF">EEDITHA_LOCUS8088</name>
</gene>
<sequence length="47" mass="4867">MLRSAVNGGMVGLPPPPHARLSLFDSCHRKIRLISGGPVAFLGGLVA</sequence>